<dbReference type="Proteomes" id="UP000009058">
    <property type="component" value="Chromosome 1"/>
</dbReference>
<dbReference type="OMA" id="SICYFSE"/>
<dbReference type="SUPFAM" id="SSF54695">
    <property type="entry name" value="POZ domain"/>
    <property type="match status" value="1"/>
</dbReference>
<dbReference type="HOGENOM" id="CLU_057752_5_3_1"/>
<dbReference type="InterPro" id="IPR011333">
    <property type="entry name" value="SKP1/BTB/POZ_sf"/>
</dbReference>
<reference key="2">
    <citation type="submission" date="2011-05" db="EMBL/GenBank/DDBJ databases">
        <title>The Genome Sequence of Magnaporthe oryzae 70-15.</title>
        <authorList>
            <consortium name="The Broad Institute Genome Sequencing Platform"/>
            <person name="Ma L.-J."/>
            <person name="Dead R."/>
            <person name="Young S.K."/>
            <person name="Zeng Q."/>
            <person name="Gargeya S."/>
            <person name="Fitzgerald M."/>
            <person name="Haas B."/>
            <person name="Abouelleil A."/>
            <person name="Alvarado L."/>
            <person name="Arachchi H.M."/>
            <person name="Berlin A."/>
            <person name="Brown A."/>
            <person name="Chapman S.B."/>
            <person name="Chen Z."/>
            <person name="Dunbar C."/>
            <person name="Freedman E."/>
            <person name="Gearin G."/>
            <person name="Gellesch M."/>
            <person name="Goldberg J."/>
            <person name="Griggs A."/>
            <person name="Gujja S."/>
            <person name="Heiman D."/>
            <person name="Howarth C."/>
            <person name="Larson L."/>
            <person name="Lui A."/>
            <person name="MacDonald P.J.P."/>
            <person name="Mehta T."/>
            <person name="Montmayeur A."/>
            <person name="Murphy C."/>
            <person name="Neiman D."/>
            <person name="Pearson M."/>
            <person name="Priest M."/>
            <person name="Roberts A."/>
            <person name="Saif S."/>
            <person name="Shea T."/>
            <person name="Shenoy N."/>
            <person name="Sisk P."/>
            <person name="Stolte C."/>
            <person name="Sykes S."/>
            <person name="Yandava C."/>
            <person name="Wortman J."/>
            <person name="Nusbaum C."/>
            <person name="Birren B."/>
        </authorList>
    </citation>
    <scope>NUCLEOTIDE SEQUENCE</scope>
    <source>
        <strain>70-15</strain>
    </source>
</reference>
<dbReference type="GeneID" id="2681320"/>
<dbReference type="RefSeq" id="XP_003708794.1">
    <property type="nucleotide sequence ID" value="XM_003708746.1"/>
</dbReference>
<dbReference type="STRING" id="242507.G4MMV2"/>
<dbReference type="PANTHER" id="PTHR47843">
    <property type="entry name" value="BTB DOMAIN-CONTAINING PROTEIN-RELATED"/>
    <property type="match status" value="1"/>
</dbReference>
<protein>
    <recommendedName>
        <fullName evidence="3">BTB/POZ domain-containing protein</fullName>
    </recommendedName>
</protein>
<proteinExistence type="predicted"/>
<reference evidence="1 2" key="1">
    <citation type="journal article" date="2005" name="Nature">
        <title>The genome sequence of the rice blast fungus Magnaporthe grisea.</title>
        <authorList>
            <person name="Dean R.A."/>
            <person name="Talbot N.J."/>
            <person name="Ebbole D.J."/>
            <person name="Farman M.L."/>
            <person name="Mitchell T.K."/>
            <person name="Orbach M.J."/>
            <person name="Thon M."/>
            <person name="Kulkarni R."/>
            <person name="Xu J.R."/>
            <person name="Pan H."/>
            <person name="Read N.D."/>
            <person name="Lee Y.H."/>
            <person name="Carbone I."/>
            <person name="Brown D."/>
            <person name="Oh Y.Y."/>
            <person name="Donofrio N."/>
            <person name="Jeong J.S."/>
            <person name="Soanes D.M."/>
            <person name="Djonovic S."/>
            <person name="Kolomiets E."/>
            <person name="Rehmeyer C."/>
            <person name="Li W."/>
            <person name="Harding M."/>
            <person name="Kim S."/>
            <person name="Lebrun M.H."/>
            <person name="Bohnert H."/>
            <person name="Coughlan S."/>
            <person name="Butler J."/>
            <person name="Calvo S."/>
            <person name="Ma L.J."/>
            <person name="Nicol R."/>
            <person name="Purcell S."/>
            <person name="Nusbaum C."/>
            <person name="Galagan J.E."/>
            <person name="Birren B.W."/>
        </authorList>
    </citation>
    <scope>NUCLEOTIDE SEQUENCE [LARGE SCALE GENOMIC DNA]</scope>
    <source>
        <strain evidence="2">70-15 / ATCC MYA-4617 / FGSC 8958</strain>
    </source>
</reference>
<sequence length="306" mass="34362">MTPKKEPEPQPSRSEKIAVYRNQACQAVFSNPENAGLQKKKSVKSLIKKNHLSVAGFSTKRLSSILLSLQKDRVFESTSFAQAAFPELRSSEPAGAAHSAPASVPTQTQAIMEPTVRPKRELLESLERIYLTGDYSDMTIASATRNYPVHRAIEGFEGVITLHDNEPLVIDMMIQYLYLLDYKPAHDPSFQLAESKQNASAPDLLLHTKVYAIADNYAIAGLKALAVVKFKSSAGEVWNIKDFLDAAIEAYSSTVETDRDMRNAVVQMFARRKELLELDEVKNLVRKLDQLAYDLLLHFHNERRIL</sequence>
<dbReference type="eggNOG" id="ENOG502SP2V">
    <property type="taxonomic scope" value="Eukaryota"/>
</dbReference>
<gene>
    <name evidence="1" type="ORF">MGG_02043</name>
</gene>
<evidence type="ECO:0008006" key="3">
    <source>
        <dbReference type="Google" id="ProtNLM"/>
    </source>
</evidence>
<dbReference type="KEGG" id="mgr:MGG_02043"/>
<keyword evidence="2" id="KW-1185">Reference proteome</keyword>
<name>G4MMV2_PYRO7</name>
<dbReference type="Gene3D" id="3.30.710.10">
    <property type="entry name" value="Potassium Channel Kv1.1, Chain A"/>
    <property type="match status" value="1"/>
</dbReference>
<evidence type="ECO:0000313" key="1">
    <source>
        <dbReference type="EMBL" id="EHA56182.1"/>
    </source>
</evidence>
<dbReference type="EMBL" id="CM001231">
    <property type="protein sequence ID" value="EHA56182.1"/>
    <property type="molecule type" value="Genomic_DNA"/>
</dbReference>
<dbReference type="VEuPathDB" id="FungiDB:MGG_02043"/>
<evidence type="ECO:0000313" key="2">
    <source>
        <dbReference type="Proteomes" id="UP000009058"/>
    </source>
</evidence>
<accession>G4MMV2</accession>
<dbReference type="OrthoDB" id="6359816at2759"/>
<organism evidence="1 2">
    <name type="scientific">Pyricularia oryzae (strain 70-15 / ATCC MYA-4617 / FGSC 8958)</name>
    <name type="common">Rice blast fungus</name>
    <name type="synonym">Magnaporthe oryzae</name>
    <dbReference type="NCBI Taxonomy" id="242507"/>
    <lineage>
        <taxon>Eukaryota</taxon>
        <taxon>Fungi</taxon>
        <taxon>Dikarya</taxon>
        <taxon>Ascomycota</taxon>
        <taxon>Pezizomycotina</taxon>
        <taxon>Sordariomycetes</taxon>
        <taxon>Sordariomycetidae</taxon>
        <taxon>Magnaporthales</taxon>
        <taxon>Pyriculariaceae</taxon>
        <taxon>Pyricularia</taxon>
    </lineage>
</organism>
<dbReference type="InParanoid" id="G4MMV2"/>
<dbReference type="PANTHER" id="PTHR47843:SF5">
    <property type="entry name" value="BTB_POZ DOMAIN PROTEIN"/>
    <property type="match status" value="1"/>
</dbReference>
<dbReference type="AlphaFoldDB" id="G4MMV2"/>